<dbReference type="CDD" id="cd14750">
    <property type="entry name" value="PBP2_TMBP"/>
    <property type="match status" value="1"/>
</dbReference>
<keyword evidence="4 5" id="KW-0732">Signal</keyword>
<evidence type="ECO:0000256" key="2">
    <source>
        <dbReference type="ARBA" id="ARBA00008520"/>
    </source>
</evidence>
<evidence type="ECO:0000313" key="7">
    <source>
        <dbReference type="Proteomes" id="UP000207598"/>
    </source>
</evidence>
<name>A0A238L4R5_9RHOB</name>
<reference evidence="6 7" key="1">
    <citation type="submission" date="2017-05" db="EMBL/GenBank/DDBJ databases">
        <authorList>
            <person name="Song R."/>
            <person name="Chenine A.L."/>
            <person name="Ruprecht R.M."/>
        </authorList>
    </citation>
    <scope>NUCLEOTIDE SEQUENCE [LARGE SCALE GENOMIC DNA]</scope>
    <source>
        <strain evidence="6 7">CECT 8898</strain>
    </source>
</reference>
<proteinExistence type="inferred from homology"/>
<feature type="chain" id="PRO_5012172732" evidence="5">
    <location>
        <begin position="22"/>
        <end position="419"/>
    </location>
</feature>
<dbReference type="GO" id="GO:0042597">
    <property type="term" value="C:periplasmic space"/>
    <property type="evidence" value="ECO:0007669"/>
    <property type="project" value="UniProtKB-SubCell"/>
</dbReference>
<dbReference type="Gene3D" id="3.40.190.10">
    <property type="entry name" value="Periplasmic binding protein-like II"/>
    <property type="match status" value="2"/>
</dbReference>
<sequence>MSVLRLIVFVLTAGFAPPALAVEISLSCGTIGSQHNICQQSIDRWEKQTGHTVRLVQVPQKTNDQLEFFRLRLAQPDPSNPLDVVKIDSIWINFVEQYLLDLSPYTQGAENEHFTRLVTNATFQDQLKAMPLWSGVGLFYYRKDLLDAYGEPVPRTYAEMEAIAARIQAAERQRNPDFWGFIFEATPGEGLTCNSLEWIEAMGGAPILDADGRVRVNDAEALATLQRVKGWIGTISPPQVLDFNNESARRFFQNGNALFMRNWPYAWALSQKSDSPLVGKVGVTTLPAGPQGSGGTHGGWYLGVSKHTAHPEIAADLVAFMTNKEEQLQRALFNSQNPTRPALYADPDIRNVSEFFQVVFGGLQMALNRPNARLRGSYVYVSNTWSQAVHDFLASPEADPKPVFDHLQEQLERLERRGW</sequence>
<evidence type="ECO:0000256" key="5">
    <source>
        <dbReference type="SAM" id="SignalP"/>
    </source>
</evidence>
<dbReference type="AlphaFoldDB" id="A0A238L4R5"/>
<dbReference type="PANTHER" id="PTHR43649:SF34">
    <property type="entry name" value="ABC TRANSPORTER PERIPLASMIC-BINDING PROTEIN YCJN-RELATED"/>
    <property type="match status" value="1"/>
</dbReference>
<feature type="signal peptide" evidence="5">
    <location>
        <begin position="1"/>
        <end position="21"/>
    </location>
</feature>
<evidence type="ECO:0000256" key="1">
    <source>
        <dbReference type="ARBA" id="ARBA00004418"/>
    </source>
</evidence>
<dbReference type="EMBL" id="FXYF01000019">
    <property type="protein sequence ID" value="SMX49997.1"/>
    <property type="molecule type" value="Genomic_DNA"/>
</dbReference>
<accession>A0A238L4R5</accession>
<evidence type="ECO:0000313" key="6">
    <source>
        <dbReference type="EMBL" id="SMX49997.1"/>
    </source>
</evidence>
<protein>
    <submittedName>
        <fullName evidence="6">Putative ABC transporter-binding protein</fullName>
    </submittedName>
</protein>
<dbReference type="RefSeq" id="WP_094023273.1">
    <property type="nucleotide sequence ID" value="NZ_FXYF01000019.1"/>
</dbReference>
<dbReference type="PANTHER" id="PTHR43649">
    <property type="entry name" value="ARABINOSE-BINDING PROTEIN-RELATED"/>
    <property type="match status" value="1"/>
</dbReference>
<dbReference type="Pfam" id="PF01547">
    <property type="entry name" value="SBP_bac_1"/>
    <property type="match status" value="1"/>
</dbReference>
<dbReference type="Proteomes" id="UP000207598">
    <property type="component" value="Unassembled WGS sequence"/>
</dbReference>
<evidence type="ECO:0000256" key="3">
    <source>
        <dbReference type="ARBA" id="ARBA00022448"/>
    </source>
</evidence>
<dbReference type="InterPro" id="IPR050490">
    <property type="entry name" value="Bact_solute-bd_prot1"/>
</dbReference>
<keyword evidence="3" id="KW-0813">Transport</keyword>
<keyword evidence="7" id="KW-1185">Reference proteome</keyword>
<dbReference type="OrthoDB" id="9808332at2"/>
<comment type="subcellular location">
    <subcellularLocation>
        <location evidence="1">Periplasm</location>
    </subcellularLocation>
</comment>
<dbReference type="InterPro" id="IPR006059">
    <property type="entry name" value="SBP"/>
</dbReference>
<dbReference type="SUPFAM" id="SSF53850">
    <property type="entry name" value="Periplasmic binding protein-like II"/>
    <property type="match status" value="1"/>
</dbReference>
<comment type="similarity">
    <text evidence="2">Belongs to the bacterial solute-binding protein 1 family.</text>
</comment>
<gene>
    <name evidence="6" type="ORF">MAA8898_04541</name>
</gene>
<organism evidence="6 7">
    <name type="scientific">Maliponia aquimaris</name>
    <dbReference type="NCBI Taxonomy" id="1673631"/>
    <lineage>
        <taxon>Bacteria</taxon>
        <taxon>Pseudomonadati</taxon>
        <taxon>Pseudomonadota</taxon>
        <taxon>Alphaproteobacteria</taxon>
        <taxon>Rhodobacterales</taxon>
        <taxon>Paracoccaceae</taxon>
        <taxon>Maliponia</taxon>
    </lineage>
</organism>
<evidence type="ECO:0000256" key="4">
    <source>
        <dbReference type="ARBA" id="ARBA00022729"/>
    </source>
</evidence>